<keyword evidence="1 4" id="KW-0349">Heme</keyword>
<dbReference type="EMBL" id="JELY01003221">
    <property type="protein sequence ID" value="KYF50350.1"/>
    <property type="molecule type" value="Genomic_DNA"/>
</dbReference>
<feature type="chain" id="PRO_5007565252" description="Cytochrome c domain-containing protein" evidence="6">
    <location>
        <begin position="33"/>
        <end position="945"/>
    </location>
</feature>
<dbReference type="PANTHER" id="PTHR47197">
    <property type="entry name" value="PROTEIN NIRF"/>
    <property type="match status" value="1"/>
</dbReference>
<gene>
    <name evidence="8" type="ORF">BE08_07265</name>
</gene>
<dbReference type="Proteomes" id="UP000075420">
    <property type="component" value="Unassembled WGS sequence"/>
</dbReference>
<keyword evidence="2 4" id="KW-0479">Metal-binding</keyword>
<dbReference type="PROSITE" id="PS51007">
    <property type="entry name" value="CYTC"/>
    <property type="match status" value="2"/>
</dbReference>
<keyword evidence="6" id="KW-0732">Signal</keyword>
<comment type="caution">
    <text evidence="8">The sequence shown here is derived from an EMBL/GenBank/DDBJ whole genome shotgun (WGS) entry which is preliminary data.</text>
</comment>
<dbReference type="GO" id="GO:0046872">
    <property type="term" value="F:metal ion binding"/>
    <property type="evidence" value="ECO:0007669"/>
    <property type="project" value="UniProtKB-KW"/>
</dbReference>
<dbReference type="InterPro" id="IPR015943">
    <property type="entry name" value="WD40/YVTN_repeat-like_dom_sf"/>
</dbReference>
<accession>A0A150P3V3</accession>
<feature type="signal peptide" evidence="6">
    <location>
        <begin position="1"/>
        <end position="32"/>
    </location>
</feature>
<organism evidence="8 9">
    <name type="scientific">Sorangium cellulosum</name>
    <name type="common">Polyangium cellulosum</name>
    <dbReference type="NCBI Taxonomy" id="56"/>
    <lineage>
        <taxon>Bacteria</taxon>
        <taxon>Pseudomonadati</taxon>
        <taxon>Myxococcota</taxon>
        <taxon>Polyangia</taxon>
        <taxon>Polyangiales</taxon>
        <taxon>Polyangiaceae</taxon>
        <taxon>Sorangium</taxon>
    </lineage>
</organism>
<feature type="domain" description="Cytochrome c" evidence="7">
    <location>
        <begin position="663"/>
        <end position="776"/>
    </location>
</feature>
<dbReference type="InterPro" id="IPR019405">
    <property type="entry name" value="Lactonase_7-beta_prop"/>
</dbReference>
<evidence type="ECO:0000313" key="8">
    <source>
        <dbReference type="EMBL" id="KYF50350.1"/>
    </source>
</evidence>
<dbReference type="SUPFAM" id="SSF46626">
    <property type="entry name" value="Cytochrome c"/>
    <property type="match status" value="2"/>
</dbReference>
<evidence type="ECO:0000256" key="3">
    <source>
        <dbReference type="ARBA" id="ARBA00023004"/>
    </source>
</evidence>
<keyword evidence="3 4" id="KW-0408">Iron</keyword>
<dbReference type="InterPro" id="IPR051200">
    <property type="entry name" value="Host-pathogen_enzymatic-act"/>
</dbReference>
<reference evidence="8 9" key="1">
    <citation type="submission" date="2014-02" db="EMBL/GenBank/DDBJ databases">
        <title>The small core and large imbalanced accessory genome model reveals a collaborative survival strategy of Sorangium cellulosum strains in nature.</title>
        <authorList>
            <person name="Han K."/>
            <person name="Peng R."/>
            <person name="Blom J."/>
            <person name="Li Y.-Z."/>
        </authorList>
    </citation>
    <scope>NUCLEOTIDE SEQUENCE [LARGE SCALE GENOMIC DNA]</scope>
    <source>
        <strain evidence="8 9">So0157-25</strain>
    </source>
</reference>
<evidence type="ECO:0000313" key="9">
    <source>
        <dbReference type="Proteomes" id="UP000075420"/>
    </source>
</evidence>
<dbReference type="GO" id="GO:0020037">
    <property type="term" value="F:heme binding"/>
    <property type="evidence" value="ECO:0007669"/>
    <property type="project" value="InterPro"/>
</dbReference>
<dbReference type="SUPFAM" id="SSF50974">
    <property type="entry name" value="Nitrous oxide reductase, N-terminal domain"/>
    <property type="match status" value="1"/>
</dbReference>
<evidence type="ECO:0000256" key="4">
    <source>
        <dbReference type="PROSITE-ProRule" id="PRU00433"/>
    </source>
</evidence>
<evidence type="ECO:0000256" key="5">
    <source>
        <dbReference type="SAM" id="MobiDB-lite"/>
    </source>
</evidence>
<protein>
    <recommendedName>
        <fullName evidence="7">Cytochrome c domain-containing protein</fullName>
    </recommendedName>
</protein>
<feature type="domain" description="Cytochrome c" evidence="7">
    <location>
        <begin position="496"/>
        <end position="648"/>
    </location>
</feature>
<evidence type="ECO:0000259" key="7">
    <source>
        <dbReference type="PROSITE" id="PS51007"/>
    </source>
</evidence>
<feature type="region of interest" description="Disordered" evidence="5">
    <location>
        <begin position="919"/>
        <end position="945"/>
    </location>
</feature>
<dbReference type="InterPro" id="IPR036909">
    <property type="entry name" value="Cyt_c-like_dom_sf"/>
</dbReference>
<name>A0A150P3V3_SORCE</name>
<dbReference type="PANTHER" id="PTHR47197:SF3">
    <property type="entry name" value="DIHYDRO-HEME D1 DEHYDROGENASE"/>
    <property type="match status" value="1"/>
</dbReference>
<dbReference type="Gene3D" id="2.130.10.10">
    <property type="entry name" value="YVTN repeat-like/Quinoprotein amine dehydrogenase"/>
    <property type="match status" value="2"/>
</dbReference>
<evidence type="ECO:0000256" key="6">
    <source>
        <dbReference type="SAM" id="SignalP"/>
    </source>
</evidence>
<sequence>MKSPFALRRVAAGLLFAAASAAALAASAPALAAPSYTLFESGQVRPLALSPSGRLLFALNTPDGRLEIFRVRDGALVHRGSVPVGVDPVAVAARSETEAWVVNHLSDSVSVVRVAAGGFGGHVERTLLVGDEPRDIVFAGPGRRRAFITAAHRGQNNPNDPQLTTPGVGRADVWVFDADHLGATLGGAPLTILTLFTDTPRALAATPDGTRVYAAGFHSGNRTTVVTELLVPDGGAANGGSPGPTTNAYGDPAPEVSLIVKLDGAHWVDELGRRWDSQVKLSLPDRDVFAIDAMASPPRPVAGPSGHYAGVGTILFNMVVNPVSGKVYVSNTDARNERRFEGPGAFAGQSLRGHLHESRVTVLGADNTVPRVAPRHLNKHIDYTVCCAPTPNAESETSLAQPVDMAVTSDGATLYVAALGSSKVGVFSTAALEADTFVPDAADHIEVSGGGPSGLALDEARGQLFVLTRFVNAISIIDTATGVEEAHVPMYNPEPPSVTAGRRFLYDARSSSAHGDSSCASCHIFGDLDSLGWDLGNPDAPVLNNPGPFVGPLLNLFTQQPMAQEFHPMKGPTTTQSLRGMANHGPMHWRGDRTGGNDAPNVQPDSGSFDERAGFMKFQDGFTDLLGRSSHIPAADMEAFADFILQVTYPPNPIRRLDNTLTPDQQAGRDTFFNSNLDGTAVCNGCHVLDPAGNPGADRPGFFGADGNMTFDFQPQLIKTPHLRNMYQKVGMFGMAAPLFGILPGDNDHKGDQVRGFGFLHDGSFDTLFRFFRGMGFSPFTGFTNQFGTFPDNPDGLPDSAAGDVVRRQLEAFVLAFDSNVAPIVGQQVTLRPGNQAVTGPRVDLLIARAEAGECDLVAKSHLFLQEIGFLYTGAGRFAVDRTALPPIPDAALRQIAVATGRAMTYTCAPPGSGYRIGVDRDEDGFLDGDERAAGSDPADPADTP</sequence>
<dbReference type="GO" id="GO:0009055">
    <property type="term" value="F:electron transfer activity"/>
    <property type="evidence" value="ECO:0007669"/>
    <property type="project" value="InterPro"/>
</dbReference>
<dbReference type="AlphaFoldDB" id="A0A150P3V3"/>
<evidence type="ECO:0000256" key="1">
    <source>
        <dbReference type="ARBA" id="ARBA00022617"/>
    </source>
</evidence>
<dbReference type="InterPro" id="IPR011045">
    <property type="entry name" value="N2O_reductase_N"/>
</dbReference>
<evidence type="ECO:0000256" key="2">
    <source>
        <dbReference type="ARBA" id="ARBA00022723"/>
    </source>
</evidence>
<proteinExistence type="predicted"/>
<dbReference type="Pfam" id="PF10282">
    <property type="entry name" value="Lactonase"/>
    <property type="match status" value="1"/>
</dbReference>
<dbReference type="InterPro" id="IPR009056">
    <property type="entry name" value="Cyt_c-like_dom"/>
</dbReference>